<evidence type="ECO:0000256" key="7">
    <source>
        <dbReference type="ARBA" id="ARBA00022989"/>
    </source>
</evidence>
<keyword evidence="9" id="KW-0325">Glycoprotein</keyword>
<keyword evidence="5 12" id="KW-0812">Transmembrane</keyword>
<dbReference type="PANTHER" id="PTHR48043:SF98">
    <property type="entry name" value="UDP-GLUCURONOSYLTRANSFERASE-RELATED"/>
    <property type="match status" value="1"/>
</dbReference>
<dbReference type="CDD" id="cd00839">
    <property type="entry name" value="MPP_PAPs"/>
    <property type="match status" value="1"/>
</dbReference>
<dbReference type="Gene3D" id="2.60.40.380">
    <property type="entry name" value="Purple acid phosphatase-like, N-terminal"/>
    <property type="match status" value="1"/>
</dbReference>
<dbReference type="InterPro" id="IPR025733">
    <property type="entry name" value="PAPs_C"/>
</dbReference>
<dbReference type="GO" id="GO:0003993">
    <property type="term" value="F:acid phosphatase activity"/>
    <property type="evidence" value="ECO:0007669"/>
    <property type="project" value="UniProtKB-EC"/>
</dbReference>
<dbReference type="EMBL" id="CP092624">
    <property type="protein sequence ID" value="UMM34340.1"/>
    <property type="molecule type" value="Genomic_DNA"/>
</dbReference>
<dbReference type="InterPro" id="IPR008963">
    <property type="entry name" value="Purple_acid_Pase-like_N"/>
</dbReference>
<dbReference type="Gene3D" id="3.40.50.2000">
    <property type="entry name" value="Glycogen Phosphorylase B"/>
    <property type="match status" value="2"/>
</dbReference>
<evidence type="ECO:0000313" key="17">
    <source>
        <dbReference type="Proteomes" id="UP000829354"/>
    </source>
</evidence>
<name>A0AAE9F1X8_CAEBR</name>
<comment type="catalytic activity">
    <reaction evidence="11">
        <text>a phosphate monoester + H2O = an alcohol + phosphate</text>
        <dbReference type="Rhea" id="RHEA:15017"/>
        <dbReference type="ChEBI" id="CHEBI:15377"/>
        <dbReference type="ChEBI" id="CHEBI:30879"/>
        <dbReference type="ChEBI" id="CHEBI:43474"/>
        <dbReference type="ChEBI" id="CHEBI:67140"/>
        <dbReference type="EC" id="3.1.3.2"/>
    </reaction>
</comment>
<dbReference type="EC" id="3.1.3.2" evidence="11"/>
<protein>
    <recommendedName>
        <fullName evidence="11">Purple acid phosphatase</fullName>
        <ecNumber evidence="11">3.1.3.2</ecNumber>
    </recommendedName>
</protein>
<evidence type="ECO:0000256" key="12">
    <source>
        <dbReference type="SAM" id="Phobius"/>
    </source>
</evidence>
<dbReference type="InterPro" id="IPR015914">
    <property type="entry name" value="PAPs_N"/>
</dbReference>
<sequence>MNIYSSLLSFLLFNLLDAYKVLVFNPAFGASHSNFLGKISDILIDAGHDVTMLIPISMQSKKHLVGSKKVKKIIKIEQDPRSIELYRESGHEDVLRKQVWKVDLDIFKFFDMAANFSKNCGYQCEQVFKQTEILKNLKKEKYDLGITESLFICGYPLFDHIGIKTVINADSVLFMDIMKNALGEPAFPSFYPALISPKTDKMTMLEIIGNTLQMILPAYFSKMRFEEELKMIEPYYNGTKTWRKHLEGVAFNMVNSNRYLDYASPTLPKTVFIGGMQVNTNKNGKVKLYEDWDDLLNQRKQNVLVSFGSNAFSSDMPDEFKKTFLEVFASMPDVTFIWKYEEANATLASHLKNVKLTTWMPQNDLLADPRLTLFVTHGGLGSSIELAHQGKPAIVIPLMADQPRNAHMLTRHGGALQLGKSDLNDPEIIRNAIRDVLENKVYQENAERLAKILKYQPYSPADVVLKHCDFAVKFGPGAQGLTGPEQVHIAFYTSPWDISVSWITFEQAEPSLSFGTSTSTMQDVSGTTNTWVFGGITRHSHSVILKDLKPSTQYYYQIQNRLFNFRSLPANLNSYKVCVFGDLGVYNGRSTQSIINNGIAGKFDFIVHIGDLAYDLHSNNGKLGDQYMNTLEPIPYMVIAGNHENDNANFTNFKNRFVMPPTGSDDNQFYSLNIGPVHWVGLSTEYYGFEEQYGNASIFTQYNWLTNDLEVANKNRENVPWIALYQHRPFYCSVEEGADCTLYENVVLRHGALGLPGLEPEYIKNSVDIGFAGHMHAYERMWPVADLKYYKGADAYHNPVAPVYILTGSAGCHSSGMKFSPIPMPWSAHRSDDYGYTVMTVANKTHIHFEQISIDKNGDVIDSVWTSTILQLLLFLVGSVSAYNILVFSPATSKSHLISNGRIADELARAGHNVTLLEIDFLGIVDTTKSAKLVKKTIVRTPKGMQGFRNVLQGFSEIVMEDPGLWGLVEGNIMYQNAYNALCEEFLEMDDIFQELKAQNFDGFFAEQLNICGFGYAKALGIERRFLISSCPYFSHVYDYTSHPAPYASVPFVADMSPEPTYFERAQNLLNGFTCNMLFRYMHTRLSFIFRNKFGQDFPSVPEIVRNADIIFLATDEIIDFSAPTLPNLVNIGGLGVDDDTTEMEPVFEAEMKKGEKGVILFSLGTIANTSTIDKKVMESFLGIVKKFPDYHFLIRADKYDKNTKERAKGISNVFVSDWLPQPAILHHPRLRTFITHAGYNGLVEAARAGVPLITIPFMFDQNLNSRAIEKKGWGIRSDKKKLLNDPDSFEADLKEMLTNPSYTKNAHRIRDLIKSKPLGARDRFIKTTEWVIQNGGVRELLTEGRDLSIISSYNLDIIVPVLFVLLYCLIIPFFKLIGGFYYYSCFGHIESKHKLD</sequence>
<dbReference type="Gene3D" id="3.60.21.10">
    <property type="match status" value="1"/>
</dbReference>
<comment type="similarity">
    <text evidence="11">Belongs to the metallophosphoesterase superfamily. Purple acid phosphatase family.</text>
</comment>
<dbReference type="GO" id="GO:0015020">
    <property type="term" value="F:glucuronosyltransferase activity"/>
    <property type="evidence" value="ECO:0007669"/>
    <property type="project" value="UniProtKB-EC"/>
</dbReference>
<feature type="chain" id="PRO_5041778882" description="Purple acid phosphatase" evidence="11">
    <location>
        <begin position="19"/>
        <end position="1397"/>
    </location>
</feature>
<feature type="domain" description="Purple acid phosphatase N-terminal" evidence="15">
    <location>
        <begin position="484"/>
        <end position="560"/>
    </location>
</feature>
<dbReference type="GO" id="GO:0016020">
    <property type="term" value="C:membrane"/>
    <property type="evidence" value="ECO:0007669"/>
    <property type="project" value="UniProtKB-SubCell"/>
</dbReference>
<comment type="catalytic activity">
    <reaction evidence="10">
        <text>glucuronate acceptor + UDP-alpha-D-glucuronate = acceptor beta-D-glucuronoside + UDP + H(+)</text>
        <dbReference type="Rhea" id="RHEA:21032"/>
        <dbReference type="ChEBI" id="CHEBI:15378"/>
        <dbReference type="ChEBI" id="CHEBI:58052"/>
        <dbReference type="ChEBI" id="CHEBI:58223"/>
        <dbReference type="ChEBI" id="CHEBI:132367"/>
        <dbReference type="ChEBI" id="CHEBI:132368"/>
        <dbReference type="EC" id="2.4.1.17"/>
    </reaction>
</comment>
<evidence type="ECO:0000259" key="13">
    <source>
        <dbReference type="Pfam" id="PF00149"/>
    </source>
</evidence>
<reference evidence="16 17" key="1">
    <citation type="submission" date="2022-04" db="EMBL/GenBank/DDBJ databases">
        <title>Chromosome-level reference genomes for two strains of Caenorhabditis briggsae: an improved platform for comparative genomics.</title>
        <authorList>
            <person name="Stevens L."/>
            <person name="Andersen E."/>
        </authorList>
    </citation>
    <scope>NUCLEOTIDE SEQUENCE [LARGE SCALE GENOMIC DNA]</scope>
    <source>
        <strain evidence="16">VX34</strain>
        <tissue evidence="16">Whole-organism</tissue>
    </source>
</reference>
<feature type="domain" description="Calcineurin-like phosphoesterase" evidence="13">
    <location>
        <begin position="576"/>
        <end position="778"/>
    </location>
</feature>
<dbReference type="FunFam" id="3.40.50.2000:FF:000038">
    <property type="entry name" value="UDP-GlucuronosylTransferase"/>
    <property type="match status" value="1"/>
</dbReference>
<evidence type="ECO:0000259" key="14">
    <source>
        <dbReference type="Pfam" id="PF14008"/>
    </source>
</evidence>
<evidence type="ECO:0000256" key="9">
    <source>
        <dbReference type="ARBA" id="ARBA00023180"/>
    </source>
</evidence>
<dbReference type="Proteomes" id="UP000829354">
    <property type="component" value="Chromosome V"/>
</dbReference>
<keyword evidence="4" id="KW-0808">Transferase</keyword>
<evidence type="ECO:0000256" key="5">
    <source>
        <dbReference type="ARBA" id="ARBA00022692"/>
    </source>
</evidence>
<dbReference type="InterPro" id="IPR035595">
    <property type="entry name" value="UDP_glycos_trans_CS"/>
</dbReference>
<dbReference type="Pfam" id="PF16656">
    <property type="entry name" value="Pur_ac_phosph_N"/>
    <property type="match status" value="1"/>
</dbReference>
<comment type="similarity">
    <text evidence="2">Belongs to the UDP-glycosyltransferase family.</text>
</comment>
<proteinExistence type="inferred from homology"/>
<gene>
    <name evidence="16" type="ORF">L5515_007465</name>
</gene>
<accession>A0AAE9F1X8</accession>
<keyword evidence="17" id="KW-1185">Reference proteome</keyword>
<dbReference type="InterPro" id="IPR004843">
    <property type="entry name" value="Calcineurin-like_PHP"/>
</dbReference>
<keyword evidence="6 11" id="KW-0732">Signal</keyword>
<dbReference type="InterPro" id="IPR041792">
    <property type="entry name" value="MPP_PAP"/>
</dbReference>
<dbReference type="InterPro" id="IPR002213">
    <property type="entry name" value="UDP_glucos_trans"/>
</dbReference>
<dbReference type="PANTHER" id="PTHR48043">
    <property type="entry name" value="EG:EG0003.4 PROTEIN-RELATED"/>
    <property type="match status" value="1"/>
</dbReference>
<evidence type="ECO:0000256" key="1">
    <source>
        <dbReference type="ARBA" id="ARBA00004167"/>
    </source>
</evidence>
<evidence type="ECO:0000256" key="2">
    <source>
        <dbReference type="ARBA" id="ARBA00009995"/>
    </source>
</evidence>
<dbReference type="Pfam" id="PF00201">
    <property type="entry name" value="UDPGT"/>
    <property type="match status" value="2"/>
</dbReference>
<dbReference type="Pfam" id="PF00149">
    <property type="entry name" value="Metallophos"/>
    <property type="match status" value="1"/>
</dbReference>
<dbReference type="FunFam" id="3.40.50.2000:FF:000021">
    <property type="entry name" value="UDP-glucuronosyltransferase"/>
    <property type="match status" value="1"/>
</dbReference>
<evidence type="ECO:0000256" key="8">
    <source>
        <dbReference type="ARBA" id="ARBA00023136"/>
    </source>
</evidence>
<keyword evidence="3" id="KW-0328">Glycosyltransferase</keyword>
<evidence type="ECO:0000256" key="11">
    <source>
        <dbReference type="RuleBase" id="RU361203"/>
    </source>
</evidence>
<dbReference type="InterPro" id="IPR050271">
    <property type="entry name" value="UDP-glycosyltransferase"/>
</dbReference>
<feature type="domain" description="Purple acid phosphatase C-terminal" evidence="14">
    <location>
        <begin position="801"/>
        <end position="863"/>
    </location>
</feature>
<keyword evidence="11" id="KW-0378">Hydrolase</keyword>
<evidence type="ECO:0000256" key="3">
    <source>
        <dbReference type="ARBA" id="ARBA00022676"/>
    </source>
</evidence>
<dbReference type="SUPFAM" id="SSF49363">
    <property type="entry name" value="Purple acid phosphatase, N-terminal domain"/>
    <property type="match status" value="1"/>
</dbReference>
<evidence type="ECO:0000256" key="4">
    <source>
        <dbReference type="ARBA" id="ARBA00022679"/>
    </source>
</evidence>
<evidence type="ECO:0000259" key="15">
    <source>
        <dbReference type="Pfam" id="PF16656"/>
    </source>
</evidence>
<dbReference type="SUPFAM" id="SSF53756">
    <property type="entry name" value="UDP-Glycosyltransferase/glycogen phosphorylase"/>
    <property type="match status" value="2"/>
</dbReference>
<keyword evidence="7 12" id="KW-1133">Transmembrane helix</keyword>
<evidence type="ECO:0000256" key="6">
    <source>
        <dbReference type="ARBA" id="ARBA00022729"/>
    </source>
</evidence>
<evidence type="ECO:0000256" key="10">
    <source>
        <dbReference type="ARBA" id="ARBA00047475"/>
    </source>
</evidence>
<dbReference type="CDD" id="cd03784">
    <property type="entry name" value="GT1_Gtf-like"/>
    <property type="match status" value="2"/>
</dbReference>
<dbReference type="Pfam" id="PF14008">
    <property type="entry name" value="Metallophos_C"/>
    <property type="match status" value="1"/>
</dbReference>
<comment type="subcellular location">
    <subcellularLocation>
        <location evidence="1">Membrane</location>
        <topology evidence="1">Single-pass membrane protein</topology>
    </subcellularLocation>
</comment>
<keyword evidence="8 12" id="KW-0472">Membrane</keyword>
<organism evidence="16 17">
    <name type="scientific">Caenorhabditis briggsae</name>
    <dbReference type="NCBI Taxonomy" id="6238"/>
    <lineage>
        <taxon>Eukaryota</taxon>
        <taxon>Metazoa</taxon>
        <taxon>Ecdysozoa</taxon>
        <taxon>Nematoda</taxon>
        <taxon>Chromadorea</taxon>
        <taxon>Rhabditida</taxon>
        <taxon>Rhabditina</taxon>
        <taxon>Rhabditomorpha</taxon>
        <taxon>Rhabditoidea</taxon>
        <taxon>Rhabditidae</taxon>
        <taxon>Peloderinae</taxon>
        <taxon>Caenorhabditis</taxon>
    </lineage>
</organism>
<dbReference type="GO" id="GO:0046872">
    <property type="term" value="F:metal ion binding"/>
    <property type="evidence" value="ECO:0007669"/>
    <property type="project" value="InterPro"/>
</dbReference>
<evidence type="ECO:0000313" key="16">
    <source>
        <dbReference type="EMBL" id="UMM34340.1"/>
    </source>
</evidence>
<dbReference type="SUPFAM" id="SSF56300">
    <property type="entry name" value="Metallo-dependent phosphatases"/>
    <property type="match status" value="1"/>
</dbReference>
<dbReference type="InterPro" id="IPR029052">
    <property type="entry name" value="Metallo-depent_PP-like"/>
</dbReference>
<feature type="transmembrane region" description="Helical" evidence="12">
    <location>
        <begin position="1358"/>
        <end position="1384"/>
    </location>
</feature>
<dbReference type="PROSITE" id="PS00375">
    <property type="entry name" value="UDPGT"/>
    <property type="match status" value="1"/>
</dbReference>
<feature type="signal peptide" evidence="11">
    <location>
        <begin position="1"/>
        <end position="18"/>
    </location>
</feature>